<evidence type="ECO:0000256" key="1">
    <source>
        <dbReference type="SAM" id="Phobius"/>
    </source>
</evidence>
<sequence length="121" mass="13573">MLRDIAFCALLPFSLVGVTGLIKGLITSDDLKKIGNEIALEVKDYYEVRSAAYSKLVHGFIQVAGQCQSAFIAHYNPSIWMAFLSFLIGFFSAWVLFIVLLSMFAVKQANRPRVMKKMKGF</sequence>
<evidence type="ECO:0000313" key="2">
    <source>
        <dbReference type="EMBL" id="KAK7448090.1"/>
    </source>
</evidence>
<keyword evidence="1" id="KW-1133">Transmembrane helix</keyword>
<comment type="caution">
    <text evidence="2">The sequence shown here is derived from an EMBL/GenBank/DDBJ whole genome shotgun (WGS) entry which is preliminary data.</text>
</comment>
<feature type="transmembrane region" description="Helical" evidence="1">
    <location>
        <begin position="79"/>
        <end position="106"/>
    </location>
</feature>
<dbReference type="Proteomes" id="UP001498398">
    <property type="component" value="Unassembled WGS sequence"/>
</dbReference>
<gene>
    <name evidence="2" type="ORF">VKT23_013848</name>
</gene>
<evidence type="ECO:0000313" key="3">
    <source>
        <dbReference type="Proteomes" id="UP001498398"/>
    </source>
</evidence>
<keyword evidence="1" id="KW-0472">Membrane</keyword>
<proteinExistence type="predicted"/>
<reference evidence="2 3" key="1">
    <citation type="submission" date="2024-01" db="EMBL/GenBank/DDBJ databases">
        <title>A draft genome for the cacao thread blight pathogen Marasmiellus scandens.</title>
        <authorList>
            <person name="Baruah I.K."/>
            <person name="Leung J."/>
            <person name="Bukari Y."/>
            <person name="Amoako-Attah I."/>
            <person name="Meinhardt L.W."/>
            <person name="Bailey B.A."/>
            <person name="Cohen S.P."/>
        </authorList>
    </citation>
    <scope>NUCLEOTIDE SEQUENCE [LARGE SCALE GENOMIC DNA]</scope>
    <source>
        <strain evidence="2 3">GH-19</strain>
    </source>
</reference>
<protein>
    <submittedName>
        <fullName evidence="2">Uncharacterized protein</fullName>
    </submittedName>
</protein>
<accession>A0ABR1J2J0</accession>
<name>A0ABR1J2J0_9AGAR</name>
<dbReference type="EMBL" id="JBANRG010000039">
    <property type="protein sequence ID" value="KAK7448090.1"/>
    <property type="molecule type" value="Genomic_DNA"/>
</dbReference>
<keyword evidence="3" id="KW-1185">Reference proteome</keyword>
<organism evidence="2 3">
    <name type="scientific">Marasmiellus scandens</name>
    <dbReference type="NCBI Taxonomy" id="2682957"/>
    <lineage>
        <taxon>Eukaryota</taxon>
        <taxon>Fungi</taxon>
        <taxon>Dikarya</taxon>
        <taxon>Basidiomycota</taxon>
        <taxon>Agaricomycotina</taxon>
        <taxon>Agaricomycetes</taxon>
        <taxon>Agaricomycetidae</taxon>
        <taxon>Agaricales</taxon>
        <taxon>Marasmiineae</taxon>
        <taxon>Omphalotaceae</taxon>
        <taxon>Marasmiellus</taxon>
    </lineage>
</organism>
<keyword evidence="1" id="KW-0812">Transmembrane</keyword>